<dbReference type="PANTHER" id="PTHR30069">
    <property type="entry name" value="TONB-DEPENDENT OUTER MEMBRANE RECEPTOR"/>
    <property type="match status" value="1"/>
</dbReference>
<dbReference type="InterPro" id="IPR039426">
    <property type="entry name" value="TonB-dep_rcpt-like"/>
</dbReference>
<comment type="caution">
    <text evidence="4">The sequence shown here is derived from an EMBL/GenBank/DDBJ whole genome shotgun (WGS) entry which is preliminary data.</text>
</comment>
<evidence type="ECO:0000313" key="4">
    <source>
        <dbReference type="EMBL" id="MCO5723665.1"/>
    </source>
</evidence>
<evidence type="ECO:0000256" key="1">
    <source>
        <dbReference type="ARBA" id="ARBA00022729"/>
    </source>
</evidence>
<dbReference type="Gene3D" id="2.170.130.10">
    <property type="entry name" value="TonB-dependent receptor, plug domain"/>
    <property type="match status" value="1"/>
</dbReference>
<protein>
    <recommendedName>
        <fullName evidence="6">TonB-dependent receptor plug domain-containing protein</fullName>
    </recommendedName>
</protein>
<organism evidence="4 5">
    <name type="scientific">Robiginitalea marina</name>
    <dbReference type="NCBI Taxonomy" id="2954105"/>
    <lineage>
        <taxon>Bacteria</taxon>
        <taxon>Pseudomonadati</taxon>
        <taxon>Bacteroidota</taxon>
        <taxon>Flavobacteriia</taxon>
        <taxon>Flavobacteriales</taxon>
        <taxon>Flavobacteriaceae</taxon>
        <taxon>Robiginitalea</taxon>
    </lineage>
</organism>
<keyword evidence="5" id="KW-1185">Reference proteome</keyword>
<dbReference type="InterPro" id="IPR008969">
    <property type="entry name" value="CarboxyPept-like_regulatory"/>
</dbReference>
<evidence type="ECO:0000313" key="5">
    <source>
        <dbReference type="Proteomes" id="UP001206312"/>
    </source>
</evidence>
<dbReference type="InterPro" id="IPR019734">
    <property type="entry name" value="TPR_rpt"/>
</dbReference>
<evidence type="ECO:0000256" key="2">
    <source>
        <dbReference type="PROSITE-ProRule" id="PRU00339"/>
    </source>
</evidence>
<dbReference type="EMBL" id="JAMXIB010000001">
    <property type="protein sequence ID" value="MCO5723665.1"/>
    <property type="molecule type" value="Genomic_DNA"/>
</dbReference>
<dbReference type="PROSITE" id="PS50005">
    <property type="entry name" value="TPR"/>
    <property type="match status" value="1"/>
</dbReference>
<dbReference type="Proteomes" id="UP001206312">
    <property type="component" value="Unassembled WGS sequence"/>
</dbReference>
<dbReference type="RefSeq" id="WP_252740035.1">
    <property type="nucleotide sequence ID" value="NZ_JAMXIB010000001.1"/>
</dbReference>
<feature type="signal peptide" evidence="3">
    <location>
        <begin position="1"/>
        <end position="18"/>
    </location>
</feature>
<feature type="repeat" description="TPR" evidence="2">
    <location>
        <begin position="346"/>
        <end position="379"/>
    </location>
</feature>
<dbReference type="SUPFAM" id="SSF56935">
    <property type="entry name" value="Porins"/>
    <property type="match status" value="1"/>
</dbReference>
<name>A0ABT1AVS3_9FLAO</name>
<feature type="chain" id="PRO_5046232745" description="TonB-dependent receptor plug domain-containing protein" evidence="3">
    <location>
        <begin position="19"/>
        <end position="578"/>
    </location>
</feature>
<dbReference type="PANTHER" id="PTHR30069:SF29">
    <property type="entry name" value="HEMOGLOBIN AND HEMOGLOBIN-HAPTOGLOBIN-BINDING PROTEIN 1-RELATED"/>
    <property type="match status" value="1"/>
</dbReference>
<accession>A0ABT1AVS3</accession>
<gene>
    <name evidence="4" type="ORF">NG653_02270</name>
</gene>
<evidence type="ECO:0008006" key="6">
    <source>
        <dbReference type="Google" id="ProtNLM"/>
    </source>
</evidence>
<keyword evidence="1 3" id="KW-0732">Signal</keyword>
<dbReference type="InterPro" id="IPR037066">
    <property type="entry name" value="Plug_dom_sf"/>
</dbReference>
<evidence type="ECO:0000256" key="3">
    <source>
        <dbReference type="SAM" id="SignalP"/>
    </source>
</evidence>
<dbReference type="InterPro" id="IPR011990">
    <property type="entry name" value="TPR-like_helical_dom_sf"/>
</dbReference>
<sequence>MKKCVPTLALLFFAIALAAQETRLVQGTVTDGAQPLKDVRVQVLQGSETQAFTDADGKYQIRTGVGNLLQYSYNGMRDYVVRVEEGTRYLNLMMLPYVEELPEVTVTGSNRKTQKDLDIEYPVNPRIIRTAFGYLNADTAPGKVRLLSEEDIQPIGLCILDVIRNRFAGVWTTGNCQEGGDIVIRGPGSVSNQRVAVYDVDGLILRDAPIWLDVNQIKRLAVVSSIAYSARYGALGSGGVVIINTITGNPQGAKIKDQARLRNNYYKGDALDGAAVQNDLPTYLTELQEATTFDAAREVYNRYAGPYRSSPYFFLDAYRHFYDTLGETTFADGIIESNFSRFESDAALLKALAYNYQEQGRAEKALELYKDIFILRPQYGQSYQDLAVAYREMRFYDKAAGMYARYKYLIDENFLVESQEFSRIVQNESDNLLKVHGNQMGTDVRKIKTDPYVENTTRVVVEWSETEAEFELQFVNPQGQYHTWKHTYVDNEVRLLDEKLKGYSMEEQIIDNALPGLWQVNIKYLGNKSLTPTYLKVTTYYNYGERDQRKEVRAFKLAVENTWQKLLSINNPGNASIR</sequence>
<keyword evidence="2" id="KW-0802">TPR repeat</keyword>
<reference evidence="4 5" key="1">
    <citation type="submission" date="2022-06" db="EMBL/GenBank/DDBJ databases">
        <authorList>
            <person name="Xuan X."/>
        </authorList>
    </citation>
    <scope>NUCLEOTIDE SEQUENCE [LARGE SCALE GENOMIC DNA]</scope>
    <source>
        <strain evidence="4 5">2V75</strain>
    </source>
</reference>
<dbReference type="Gene3D" id="1.25.40.10">
    <property type="entry name" value="Tetratricopeptide repeat domain"/>
    <property type="match status" value="1"/>
</dbReference>
<proteinExistence type="predicted"/>
<dbReference type="SUPFAM" id="SSF49464">
    <property type="entry name" value="Carboxypeptidase regulatory domain-like"/>
    <property type="match status" value="1"/>
</dbReference>